<dbReference type="Gene3D" id="3.20.20.300">
    <property type="entry name" value="Glycoside hydrolase, family 3, N-terminal domain"/>
    <property type="match status" value="1"/>
</dbReference>
<reference evidence="6 7" key="1">
    <citation type="submission" date="2024-01" db="EMBL/GenBank/DDBJ databases">
        <title>The genome of the rayed Mediterranean limpet Patella caerulea (Linnaeus, 1758).</title>
        <authorList>
            <person name="Anh-Thu Weber A."/>
            <person name="Halstead-Nussloch G."/>
        </authorList>
    </citation>
    <scope>NUCLEOTIDE SEQUENCE [LARGE SCALE GENOMIC DNA]</scope>
    <source>
        <strain evidence="6">AATW-2023a</strain>
        <tissue evidence="6">Whole specimen</tissue>
    </source>
</reference>
<feature type="transmembrane region" description="Helical" evidence="4">
    <location>
        <begin position="20"/>
        <end position="42"/>
    </location>
</feature>
<dbReference type="Gene3D" id="2.60.40.10">
    <property type="entry name" value="Immunoglobulins"/>
    <property type="match status" value="1"/>
</dbReference>
<dbReference type="InterPro" id="IPR026891">
    <property type="entry name" value="Fn3-like"/>
</dbReference>
<dbReference type="InterPro" id="IPR002772">
    <property type="entry name" value="Glyco_hydro_3_C"/>
</dbReference>
<keyword evidence="4" id="KW-0472">Membrane</keyword>
<dbReference type="InterPro" id="IPR017853">
    <property type="entry name" value="GH"/>
</dbReference>
<evidence type="ECO:0000256" key="1">
    <source>
        <dbReference type="ARBA" id="ARBA00022729"/>
    </source>
</evidence>
<proteinExistence type="predicted"/>
<dbReference type="GO" id="GO:0045493">
    <property type="term" value="P:xylan catabolic process"/>
    <property type="evidence" value="ECO:0007669"/>
    <property type="project" value="InterPro"/>
</dbReference>
<keyword evidence="4" id="KW-1133">Transmembrane helix</keyword>
<dbReference type="GO" id="GO:0009044">
    <property type="term" value="F:xylan 1,4-beta-xylosidase activity"/>
    <property type="evidence" value="ECO:0007669"/>
    <property type="project" value="InterPro"/>
</dbReference>
<dbReference type="PANTHER" id="PTHR42721">
    <property type="entry name" value="SUGAR HYDROLASE-RELATED"/>
    <property type="match status" value="1"/>
</dbReference>
<sequence>MFKDMMIRNASNKYWERSTYFIISTMNLMHTFVLLLLVEFSLQDYPFKDTSLSWDVRVNDLVGRLTVDEMAMQMARGGQGENGPAPAISRLGIGPYQWDTECLHGAVWHKATAFPQAIGIAATWSHDEVYRLAEVSGEEVRAFHNDAVKHNKYDSITGASCYAPVINIMRDPRWGRNQETYGEDPYLSGMLATAFVHGLQGNHSRYVRATAGCKHLDVHGGPENVPVNRNSFDSKVSERDWRTTFLPAFRYCARAGVYSMMCSYNSINGVPACANKKLLTDILRKEWGFTGYVISDQVAIEQMVWPRKYVHSNIDAAVAAVDAGVNLELTWGANHNVAFDTIASAVRSGRLSENLLRERVKPLFYTRMRLGEFDPQKYSPYSYITMSVIEGQVHRDYAVSSAMKTFVLLKNDGLLPLQQTIYNKIAIIGPMADVPTALSGDYQTYPDWKFISTPRRGLESLGRHANYAKGCKDTLCNSYDSNSVKNAVQGTDVVFICVGLGTAIETESKDRHDIELPGHQKQMIMDAVAHSGSAKIVLITFNGGPVNIQWADQSNRVNAIIAAFYPGQGTGTALKNVMTTTNKSQFGRLPYTWFVSSNQVPAMVDYSMKGRTYRYFKGEPLYPFGYGLTYTTFHYGNLKMAGSVTAGQQLHGSVDVTNNGNVQADEVVQVYISWAQTAIPAQRRQLVSFERITIPAHGHKTVKFTIEADQMALWIDNNGWKVEAGRINVFVGGQQPNQKKSVGSNIIQSHFDVHGAKLLGSF</sequence>
<gene>
    <name evidence="6" type="ORF">SNE40_019220</name>
</gene>
<dbReference type="InterPro" id="IPR013783">
    <property type="entry name" value="Ig-like_fold"/>
</dbReference>
<dbReference type="PANTHER" id="PTHR42721:SF42">
    <property type="entry name" value="FIBRONECTIN TYPE III-LIKE DOMAIN-CONTAINING PROTEIN"/>
    <property type="match status" value="1"/>
</dbReference>
<dbReference type="EMBL" id="JAZGQO010000014">
    <property type="protein sequence ID" value="KAK6170941.1"/>
    <property type="molecule type" value="Genomic_DNA"/>
</dbReference>
<dbReference type="SUPFAM" id="SSF52279">
    <property type="entry name" value="Beta-D-glucan exohydrolase, C-terminal domain"/>
    <property type="match status" value="1"/>
</dbReference>
<keyword evidence="2" id="KW-0378">Hydrolase</keyword>
<evidence type="ECO:0000256" key="3">
    <source>
        <dbReference type="ARBA" id="ARBA00023295"/>
    </source>
</evidence>
<dbReference type="GO" id="GO:0031222">
    <property type="term" value="P:arabinan catabolic process"/>
    <property type="evidence" value="ECO:0007669"/>
    <property type="project" value="TreeGrafter"/>
</dbReference>
<dbReference type="AlphaFoldDB" id="A0AAN8J681"/>
<keyword evidence="1" id="KW-0732">Signal</keyword>
<dbReference type="Pfam" id="PF00933">
    <property type="entry name" value="Glyco_hydro_3"/>
    <property type="match status" value="1"/>
</dbReference>
<feature type="domain" description="Fibronectin type III-like" evidence="5">
    <location>
        <begin position="666"/>
        <end position="735"/>
    </location>
</feature>
<organism evidence="6 7">
    <name type="scientific">Patella caerulea</name>
    <name type="common">Rayed Mediterranean limpet</name>
    <dbReference type="NCBI Taxonomy" id="87958"/>
    <lineage>
        <taxon>Eukaryota</taxon>
        <taxon>Metazoa</taxon>
        <taxon>Spiralia</taxon>
        <taxon>Lophotrochozoa</taxon>
        <taxon>Mollusca</taxon>
        <taxon>Gastropoda</taxon>
        <taxon>Patellogastropoda</taxon>
        <taxon>Patelloidea</taxon>
        <taxon>Patellidae</taxon>
        <taxon>Patella</taxon>
    </lineage>
</organism>
<evidence type="ECO:0000256" key="2">
    <source>
        <dbReference type="ARBA" id="ARBA00022801"/>
    </source>
</evidence>
<protein>
    <recommendedName>
        <fullName evidence="5">Fibronectin type III-like domain-containing protein</fullName>
    </recommendedName>
</protein>
<evidence type="ECO:0000256" key="4">
    <source>
        <dbReference type="SAM" id="Phobius"/>
    </source>
</evidence>
<dbReference type="Proteomes" id="UP001347796">
    <property type="component" value="Unassembled WGS sequence"/>
</dbReference>
<evidence type="ECO:0000313" key="7">
    <source>
        <dbReference type="Proteomes" id="UP001347796"/>
    </source>
</evidence>
<keyword evidence="4" id="KW-0812">Transmembrane</keyword>
<evidence type="ECO:0000313" key="6">
    <source>
        <dbReference type="EMBL" id="KAK6170941.1"/>
    </source>
</evidence>
<dbReference type="GO" id="GO:0046556">
    <property type="term" value="F:alpha-L-arabinofuranosidase activity"/>
    <property type="evidence" value="ECO:0007669"/>
    <property type="project" value="TreeGrafter"/>
</dbReference>
<dbReference type="Pfam" id="PF14310">
    <property type="entry name" value="Fn3-like"/>
    <property type="match status" value="1"/>
</dbReference>
<comment type="caution">
    <text evidence="6">The sequence shown here is derived from an EMBL/GenBank/DDBJ whole genome shotgun (WGS) entry which is preliminary data.</text>
</comment>
<accession>A0AAN8J681</accession>
<dbReference type="InterPro" id="IPR036962">
    <property type="entry name" value="Glyco_hydro_3_N_sf"/>
</dbReference>
<dbReference type="SUPFAM" id="SSF51445">
    <property type="entry name" value="(Trans)glycosidases"/>
    <property type="match status" value="1"/>
</dbReference>
<dbReference type="Pfam" id="PF01915">
    <property type="entry name" value="Glyco_hydro_3_C"/>
    <property type="match status" value="1"/>
</dbReference>
<dbReference type="SMART" id="SM01217">
    <property type="entry name" value="Fn3_like"/>
    <property type="match status" value="1"/>
</dbReference>
<keyword evidence="7" id="KW-1185">Reference proteome</keyword>
<dbReference type="InterPro" id="IPR044993">
    <property type="entry name" value="BXL"/>
</dbReference>
<dbReference type="PRINTS" id="PR00133">
    <property type="entry name" value="GLHYDRLASE3"/>
</dbReference>
<dbReference type="InterPro" id="IPR001764">
    <property type="entry name" value="Glyco_hydro_3_N"/>
</dbReference>
<evidence type="ECO:0000259" key="5">
    <source>
        <dbReference type="SMART" id="SM01217"/>
    </source>
</evidence>
<keyword evidence="3" id="KW-0326">Glycosidase</keyword>
<name>A0AAN8J681_PATCE</name>
<dbReference type="InterPro" id="IPR036881">
    <property type="entry name" value="Glyco_hydro_3_C_sf"/>
</dbReference>
<dbReference type="Gene3D" id="3.40.50.1700">
    <property type="entry name" value="Glycoside hydrolase family 3 C-terminal domain"/>
    <property type="match status" value="1"/>
</dbReference>